<dbReference type="SUPFAM" id="SSF51430">
    <property type="entry name" value="NAD(P)-linked oxidoreductase"/>
    <property type="match status" value="1"/>
</dbReference>
<dbReference type="STRING" id="1580092.NADRNF5_1056"/>
<dbReference type="EMBL" id="CP011070">
    <property type="protein sequence ID" value="AJW70746.1"/>
    <property type="molecule type" value="Genomic_DNA"/>
</dbReference>
<evidence type="ECO:0000313" key="3">
    <source>
        <dbReference type="Proteomes" id="UP000032408"/>
    </source>
</evidence>
<evidence type="ECO:0000313" key="2">
    <source>
        <dbReference type="EMBL" id="AJW70746.1"/>
    </source>
</evidence>
<dbReference type="InterPro" id="IPR023210">
    <property type="entry name" value="NADP_OxRdtase_dom"/>
</dbReference>
<organism evidence="2 3">
    <name type="scientific">Nitrosopumilus adriaticus</name>
    <dbReference type="NCBI Taxonomy" id="1580092"/>
    <lineage>
        <taxon>Archaea</taxon>
        <taxon>Nitrososphaerota</taxon>
        <taxon>Nitrososphaeria</taxon>
        <taxon>Nitrosopumilales</taxon>
        <taxon>Nitrosopumilaceae</taxon>
        <taxon>Nitrosopumilus</taxon>
    </lineage>
</organism>
<name>A0A0D5C1X3_9ARCH</name>
<accession>A0A0D5C1X3</accession>
<dbReference type="AlphaFoldDB" id="A0A0D5C1X3"/>
<dbReference type="KEGG" id="nin:NADRNF5_1056"/>
<dbReference type="HOGENOM" id="CLU_054485_0_0_2"/>
<dbReference type="CDD" id="cd19099">
    <property type="entry name" value="AKR_unchar"/>
    <property type="match status" value="1"/>
</dbReference>
<reference evidence="2 3" key="2">
    <citation type="journal article" date="2016" name="ISME J.">
        <title>Physiological and genomic characterization of two novel marine thaumarchaeal strains indicates niche differentiation.</title>
        <authorList>
            <person name="Bayer B."/>
            <person name="Vojvoda J."/>
            <person name="Offre P."/>
            <person name="Alves R.J."/>
            <person name="Elisabeth N.H."/>
            <person name="Garcia J.A."/>
            <person name="Volland J.M."/>
            <person name="Srivastava A."/>
            <person name="Schleper C."/>
            <person name="Herndl G.J."/>
        </authorList>
    </citation>
    <scope>NUCLEOTIDE SEQUENCE [LARGE SCALE GENOMIC DNA]</scope>
    <source>
        <strain evidence="2 3">NF5</strain>
    </source>
</reference>
<reference evidence="3" key="1">
    <citation type="submission" date="2015-03" db="EMBL/GenBank/DDBJ databases">
        <title>Characterization of two novel Thaumarchaeota isolated from the Northern Adriatic Sea.</title>
        <authorList>
            <person name="Bayer B."/>
            <person name="Vojvoda J."/>
            <person name="Offre P."/>
            <person name="Srivastava A."/>
            <person name="Elisabeth N."/>
            <person name="Garcia J.A.L."/>
            <person name="Schleper C."/>
            <person name="Herndl G.J."/>
        </authorList>
    </citation>
    <scope>NUCLEOTIDE SEQUENCE [LARGE SCALE GENOMIC DNA]</scope>
    <source>
        <strain evidence="3">NF5</strain>
    </source>
</reference>
<gene>
    <name evidence="2" type="ORF">NADRNF5_1056</name>
</gene>
<dbReference type="InterPro" id="IPR053135">
    <property type="entry name" value="AKR2_Oxidoreductase"/>
</dbReference>
<dbReference type="PANTHER" id="PTHR43312:SF1">
    <property type="entry name" value="NADP-DEPENDENT OXIDOREDUCTASE DOMAIN-CONTAINING PROTEIN"/>
    <property type="match status" value="1"/>
</dbReference>
<evidence type="ECO:0000259" key="1">
    <source>
        <dbReference type="Pfam" id="PF00248"/>
    </source>
</evidence>
<proteinExistence type="predicted"/>
<dbReference type="Proteomes" id="UP000032408">
    <property type="component" value="Chromosome"/>
</dbReference>
<dbReference type="Gene3D" id="3.20.20.100">
    <property type="entry name" value="NADP-dependent oxidoreductase domain"/>
    <property type="match status" value="1"/>
</dbReference>
<keyword evidence="3" id="KW-1185">Reference proteome</keyword>
<dbReference type="Pfam" id="PF00248">
    <property type="entry name" value="Aldo_ket_red"/>
    <property type="match status" value="1"/>
</dbReference>
<dbReference type="InterPro" id="IPR036812">
    <property type="entry name" value="NAD(P)_OxRdtase_dom_sf"/>
</dbReference>
<feature type="domain" description="NADP-dependent oxidoreductase" evidence="1">
    <location>
        <begin position="39"/>
        <end position="220"/>
    </location>
</feature>
<dbReference type="PANTHER" id="PTHR43312">
    <property type="entry name" value="D-THREO-ALDOSE 1-DEHYDROGENASE"/>
    <property type="match status" value="1"/>
</dbReference>
<sequence>MINMISGFATKEGTKKFAQNSSINQANFKNFENLTLSNVGIGTYLGDPDSKTDDLVTNAVKQSILSGVNVVDTAINYRAQKAERSVGKAVSELIKDEKISRDQLFLSTKNGYVTNDADVQLGFWEYVKEEYSQKGVIKEGDVTSGYHCMTLPYLSDQLDRSLKNLNMECVDLMYLHNAVEGQIKDVSKEQFLENLKSVFELYEQKRDEGKIKFYGMATWECFRVGKDNPQYLSLEDTVNLAKKIGGENHGFRFIQLPFNMHYDQALLGKTQMINDKQVSILEASSSLGIGVFTSVPFMQGRLLAPGVMPEFNELKPSLRALQFIRSSPGVLAPLVGQKSSQHVSENLEIMKIPPISEDEFLALVKKLTS</sequence>
<protein>
    <submittedName>
        <fullName evidence="2">Aldo/keto reductase</fullName>
    </submittedName>
</protein>